<feature type="compositionally biased region" description="Basic and acidic residues" evidence="1">
    <location>
        <begin position="52"/>
        <end position="80"/>
    </location>
</feature>
<protein>
    <recommendedName>
        <fullName evidence="5">Small Trp-rich protein</fullName>
    </recommendedName>
</protein>
<sequence length="80" mass="9667">MYLLAVSLVLLALKYFEVAPFAAMSWWWMLVPFALTASWWFWSDSSGYTKRKAQEKMDQRRQERLDKHKRALGTERRKPR</sequence>
<accession>A1WMU4</accession>
<dbReference type="KEGG" id="vei:Veis_3221"/>
<keyword evidence="2" id="KW-1133">Transmembrane helix</keyword>
<feature type="region of interest" description="Disordered" evidence="1">
    <location>
        <begin position="49"/>
        <end position="80"/>
    </location>
</feature>
<proteinExistence type="predicted"/>
<dbReference type="HOGENOM" id="CLU_177815_0_0_4"/>
<dbReference type="NCBIfam" id="TIGR04438">
    <property type="entry name" value="small_Trp_rich"/>
    <property type="match status" value="1"/>
</dbReference>
<evidence type="ECO:0008006" key="5">
    <source>
        <dbReference type="Google" id="ProtNLM"/>
    </source>
</evidence>
<dbReference type="AlphaFoldDB" id="A1WMU4"/>
<dbReference type="GeneID" id="76461673"/>
<keyword evidence="2" id="KW-0472">Membrane</keyword>
<feature type="transmembrane region" description="Helical" evidence="2">
    <location>
        <begin position="26"/>
        <end position="42"/>
    </location>
</feature>
<dbReference type="eggNOG" id="ENOG5032ZXT">
    <property type="taxonomic scope" value="Bacteria"/>
</dbReference>
<gene>
    <name evidence="3" type="ordered locus">Veis_3221</name>
</gene>
<dbReference type="OrthoDB" id="8689816at2"/>
<evidence type="ECO:0000256" key="2">
    <source>
        <dbReference type="SAM" id="Phobius"/>
    </source>
</evidence>
<reference evidence="4" key="1">
    <citation type="submission" date="2006-12" db="EMBL/GenBank/DDBJ databases">
        <title>Complete sequence of chromosome 1 of Verminephrobacter eiseniae EF01-2.</title>
        <authorList>
            <person name="Copeland A."/>
            <person name="Lucas S."/>
            <person name="Lapidus A."/>
            <person name="Barry K."/>
            <person name="Detter J.C."/>
            <person name="Glavina del Rio T."/>
            <person name="Dalin E."/>
            <person name="Tice H."/>
            <person name="Pitluck S."/>
            <person name="Chertkov O."/>
            <person name="Brettin T."/>
            <person name="Bruce D."/>
            <person name="Han C."/>
            <person name="Tapia R."/>
            <person name="Gilna P."/>
            <person name="Schmutz J."/>
            <person name="Larimer F."/>
            <person name="Land M."/>
            <person name="Hauser L."/>
            <person name="Kyrpides N."/>
            <person name="Kim E."/>
            <person name="Stahl D."/>
            <person name="Richardson P."/>
        </authorList>
    </citation>
    <scope>NUCLEOTIDE SEQUENCE [LARGE SCALE GENOMIC DNA]</scope>
    <source>
        <strain evidence="4">EF01-2</strain>
    </source>
</reference>
<dbReference type="Proteomes" id="UP000000374">
    <property type="component" value="Chromosome"/>
</dbReference>
<dbReference type="RefSeq" id="WP_011810943.1">
    <property type="nucleotide sequence ID" value="NC_008786.1"/>
</dbReference>
<evidence type="ECO:0000256" key="1">
    <source>
        <dbReference type="SAM" id="MobiDB-lite"/>
    </source>
</evidence>
<dbReference type="EMBL" id="CP000542">
    <property type="protein sequence ID" value="ABM58951.1"/>
    <property type="molecule type" value="Genomic_DNA"/>
</dbReference>
<dbReference type="InterPro" id="IPR031044">
    <property type="entry name" value="Small_Trp_rich"/>
</dbReference>
<keyword evidence="4" id="KW-1185">Reference proteome</keyword>
<organism evidence="3 4">
    <name type="scientific">Verminephrobacter eiseniae (strain EF01-2)</name>
    <dbReference type="NCBI Taxonomy" id="391735"/>
    <lineage>
        <taxon>Bacteria</taxon>
        <taxon>Pseudomonadati</taxon>
        <taxon>Pseudomonadota</taxon>
        <taxon>Betaproteobacteria</taxon>
        <taxon>Burkholderiales</taxon>
        <taxon>Comamonadaceae</taxon>
        <taxon>Verminephrobacter</taxon>
    </lineage>
</organism>
<name>A1WMU4_VEREI</name>
<evidence type="ECO:0000313" key="3">
    <source>
        <dbReference type="EMBL" id="ABM58951.1"/>
    </source>
</evidence>
<keyword evidence="2" id="KW-0812">Transmembrane</keyword>
<evidence type="ECO:0000313" key="4">
    <source>
        <dbReference type="Proteomes" id="UP000000374"/>
    </source>
</evidence>